<evidence type="ECO:0000256" key="8">
    <source>
        <dbReference type="ARBA" id="ARBA00023004"/>
    </source>
</evidence>
<evidence type="ECO:0000313" key="20">
    <source>
        <dbReference type="Proteomes" id="UP000648075"/>
    </source>
</evidence>
<dbReference type="EMBL" id="BMZA01000008">
    <property type="protein sequence ID" value="GGZ07012.1"/>
    <property type="molecule type" value="Genomic_DNA"/>
</dbReference>
<comment type="similarity">
    <text evidence="2 14 15">Belongs to the TonB-dependent receptor family.</text>
</comment>
<keyword evidence="9" id="KW-0406">Ion transport</keyword>
<evidence type="ECO:0000256" key="16">
    <source>
        <dbReference type="SAM" id="SignalP"/>
    </source>
</evidence>
<comment type="subcellular location">
    <subcellularLocation>
        <location evidence="1 14">Cell outer membrane</location>
        <topology evidence="1 14">Multi-pass membrane protein</topology>
    </subcellularLocation>
</comment>
<evidence type="ECO:0000256" key="5">
    <source>
        <dbReference type="ARBA" id="ARBA00022496"/>
    </source>
</evidence>
<keyword evidence="8" id="KW-0408">Iron</keyword>
<dbReference type="PANTHER" id="PTHR32552">
    <property type="entry name" value="FERRICHROME IRON RECEPTOR-RELATED"/>
    <property type="match status" value="1"/>
</dbReference>
<organism evidence="19 20">
    <name type="scientific">Novosphingobium colocasiae</name>
    <dbReference type="NCBI Taxonomy" id="1256513"/>
    <lineage>
        <taxon>Bacteria</taxon>
        <taxon>Pseudomonadati</taxon>
        <taxon>Pseudomonadota</taxon>
        <taxon>Alphaproteobacteria</taxon>
        <taxon>Sphingomonadales</taxon>
        <taxon>Sphingomonadaceae</taxon>
        <taxon>Novosphingobium</taxon>
    </lineage>
</organism>
<keyword evidence="13 14" id="KW-0998">Cell outer membrane</keyword>
<evidence type="ECO:0000259" key="17">
    <source>
        <dbReference type="Pfam" id="PF00593"/>
    </source>
</evidence>
<evidence type="ECO:0000256" key="2">
    <source>
        <dbReference type="ARBA" id="ARBA00009810"/>
    </source>
</evidence>
<evidence type="ECO:0000256" key="4">
    <source>
        <dbReference type="ARBA" id="ARBA00022452"/>
    </source>
</evidence>
<proteinExistence type="inferred from homology"/>
<dbReference type="InterPro" id="IPR010105">
    <property type="entry name" value="TonB_sidphr_rcpt"/>
</dbReference>
<feature type="signal peptide" evidence="16">
    <location>
        <begin position="1"/>
        <end position="20"/>
    </location>
</feature>
<reference evidence="19" key="1">
    <citation type="journal article" date="2014" name="Int. J. Syst. Evol. Microbiol.">
        <title>Complete genome sequence of Corynebacterium casei LMG S-19264T (=DSM 44701T), isolated from a smear-ripened cheese.</title>
        <authorList>
            <consortium name="US DOE Joint Genome Institute (JGI-PGF)"/>
            <person name="Walter F."/>
            <person name="Albersmeier A."/>
            <person name="Kalinowski J."/>
            <person name="Ruckert C."/>
        </authorList>
    </citation>
    <scope>NUCLEOTIDE SEQUENCE</scope>
    <source>
        <strain evidence="19">KCTC 32255</strain>
    </source>
</reference>
<name>A0A918UH32_9SPHN</name>
<dbReference type="GO" id="GO:0038023">
    <property type="term" value="F:signaling receptor activity"/>
    <property type="evidence" value="ECO:0007669"/>
    <property type="project" value="InterPro"/>
</dbReference>
<evidence type="ECO:0000259" key="18">
    <source>
        <dbReference type="Pfam" id="PF07715"/>
    </source>
</evidence>
<dbReference type="InterPro" id="IPR000531">
    <property type="entry name" value="Beta-barrel_TonB"/>
</dbReference>
<dbReference type="GO" id="GO:0009279">
    <property type="term" value="C:cell outer membrane"/>
    <property type="evidence" value="ECO:0007669"/>
    <property type="project" value="UniProtKB-SubCell"/>
</dbReference>
<evidence type="ECO:0000313" key="19">
    <source>
        <dbReference type="EMBL" id="GGZ07012.1"/>
    </source>
</evidence>
<keyword evidence="11 14" id="KW-0472">Membrane</keyword>
<dbReference type="Gene3D" id="2.40.170.20">
    <property type="entry name" value="TonB-dependent receptor, beta-barrel domain"/>
    <property type="match status" value="1"/>
</dbReference>
<evidence type="ECO:0000256" key="15">
    <source>
        <dbReference type="RuleBase" id="RU003357"/>
    </source>
</evidence>
<keyword evidence="20" id="KW-1185">Reference proteome</keyword>
<dbReference type="PROSITE" id="PS52016">
    <property type="entry name" value="TONB_DEPENDENT_REC_3"/>
    <property type="match status" value="1"/>
</dbReference>
<feature type="domain" description="TonB-dependent receptor plug" evidence="18">
    <location>
        <begin position="58"/>
        <end position="153"/>
    </location>
</feature>
<evidence type="ECO:0000256" key="3">
    <source>
        <dbReference type="ARBA" id="ARBA00022448"/>
    </source>
</evidence>
<keyword evidence="10 15" id="KW-0798">TonB box</keyword>
<evidence type="ECO:0000256" key="11">
    <source>
        <dbReference type="ARBA" id="ARBA00023136"/>
    </source>
</evidence>
<feature type="domain" description="TonB-dependent receptor-like beta-barrel" evidence="17">
    <location>
        <begin position="233"/>
        <end position="665"/>
    </location>
</feature>
<evidence type="ECO:0000256" key="6">
    <source>
        <dbReference type="ARBA" id="ARBA00022692"/>
    </source>
</evidence>
<dbReference type="AlphaFoldDB" id="A0A918UH32"/>
<dbReference type="GO" id="GO:0015344">
    <property type="term" value="F:siderophore uptake transmembrane transporter activity"/>
    <property type="evidence" value="ECO:0007669"/>
    <property type="project" value="TreeGrafter"/>
</dbReference>
<evidence type="ECO:0000256" key="12">
    <source>
        <dbReference type="ARBA" id="ARBA00023170"/>
    </source>
</evidence>
<evidence type="ECO:0000256" key="9">
    <source>
        <dbReference type="ARBA" id="ARBA00023065"/>
    </source>
</evidence>
<reference evidence="19" key="2">
    <citation type="submission" date="2020-09" db="EMBL/GenBank/DDBJ databases">
        <authorList>
            <person name="Sun Q."/>
            <person name="Kim S."/>
        </authorList>
    </citation>
    <scope>NUCLEOTIDE SEQUENCE</scope>
    <source>
        <strain evidence="19">KCTC 32255</strain>
    </source>
</reference>
<dbReference type="InterPro" id="IPR039426">
    <property type="entry name" value="TonB-dep_rcpt-like"/>
</dbReference>
<dbReference type="InterPro" id="IPR037066">
    <property type="entry name" value="Plug_dom_sf"/>
</dbReference>
<keyword evidence="5" id="KW-0410">Iron transport</keyword>
<accession>A0A918UH32</accession>
<dbReference type="InterPro" id="IPR036942">
    <property type="entry name" value="Beta-barrel_TonB_sf"/>
</dbReference>
<dbReference type="NCBIfam" id="TIGR01783">
    <property type="entry name" value="TonB-siderophor"/>
    <property type="match status" value="1"/>
</dbReference>
<dbReference type="Gene3D" id="2.170.130.10">
    <property type="entry name" value="TonB-dependent receptor, plug domain"/>
    <property type="match status" value="1"/>
</dbReference>
<keyword evidence="6 14" id="KW-0812">Transmembrane</keyword>
<protein>
    <submittedName>
        <fullName evidence="19">Ligand-gated channel</fullName>
    </submittedName>
</protein>
<keyword evidence="4 14" id="KW-1134">Transmembrane beta strand</keyword>
<dbReference type="Pfam" id="PF07715">
    <property type="entry name" value="Plug"/>
    <property type="match status" value="1"/>
</dbReference>
<keyword evidence="3 14" id="KW-0813">Transport</keyword>
<keyword evidence="12" id="KW-0675">Receptor</keyword>
<evidence type="ECO:0000256" key="13">
    <source>
        <dbReference type="ARBA" id="ARBA00023237"/>
    </source>
</evidence>
<evidence type="ECO:0000256" key="10">
    <source>
        <dbReference type="ARBA" id="ARBA00023077"/>
    </source>
</evidence>
<dbReference type="GO" id="GO:0015891">
    <property type="term" value="P:siderophore transport"/>
    <property type="evidence" value="ECO:0007669"/>
    <property type="project" value="InterPro"/>
</dbReference>
<dbReference type="PANTHER" id="PTHR32552:SF68">
    <property type="entry name" value="FERRICHROME OUTER MEMBRANE TRANSPORTER_PHAGE RECEPTOR"/>
    <property type="match status" value="1"/>
</dbReference>
<dbReference type="CDD" id="cd01347">
    <property type="entry name" value="ligand_gated_channel"/>
    <property type="match status" value="1"/>
</dbReference>
<feature type="chain" id="PRO_5036828057" evidence="16">
    <location>
        <begin position="21"/>
        <end position="698"/>
    </location>
</feature>
<dbReference type="Proteomes" id="UP000648075">
    <property type="component" value="Unassembled WGS sequence"/>
</dbReference>
<dbReference type="SUPFAM" id="SSF56935">
    <property type="entry name" value="Porins"/>
    <property type="match status" value="1"/>
</dbReference>
<evidence type="ECO:0000256" key="14">
    <source>
        <dbReference type="PROSITE-ProRule" id="PRU01360"/>
    </source>
</evidence>
<evidence type="ECO:0000256" key="7">
    <source>
        <dbReference type="ARBA" id="ARBA00022729"/>
    </source>
</evidence>
<keyword evidence="7 16" id="KW-0732">Signal</keyword>
<dbReference type="Pfam" id="PF00593">
    <property type="entry name" value="TonB_dep_Rec_b-barrel"/>
    <property type="match status" value="1"/>
</dbReference>
<dbReference type="RefSeq" id="WP_189621281.1">
    <property type="nucleotide sequence ID" value="NZ_BMZA01000008.1"/>
</dbReference>
<evidence type="ECO:0000256" key="1">
    <source>
        <dbReference type="ARBA" id="ARBA00004571"/>
    </source>
</evidence>
<comment type="caution">
    <text evidence="19">The sequence shown here is derived from an EMBL/GenBank/DDBJ whole genome shotgun (WGS) entry which is preliminary data.</text>
</comment>
<gene>
    <name evidence="19" type="ORF">GCM10011614_22280</name>
</gene>
<dbReference type="InterPro" id="IPR012910">
    <property type="entry name" value="Plug_dom"/>
</dbReference>
<sequence length="698" mass="75094">MRTSLIALGAALVAAAPAHAETADQSTGWTPSEIVVTARKDDGYKVTDAASLRTPVPILETPQSVQVLTRTLIDEQNLTTLSEALRNISGVVPAQPSEAVLIKPIIRGFSSEIYVDGLPQYGDASTYDPSSLVGVERIEVAKGPTSQLFSGGTGAPVGGLINVISASPEQKASYSAAFRTGSFSTIQPSVDINQPLGRNVAARISAEYVQADDAIDAVTNKRITVVPALRIGFDDTSLVLRVNYNRIEQLEYAGLPFAMIGYPGVNPFRFSGAKDAPKTTIENVVLTGVFSHRLSDSLTAQLRVRSYNNTVNENGSFPFFAFYPPTGSVYPIITARMPGTRIREMTFDGSLTGTFSTGPIEHVLIAGAQYDHVDYHGTMGFNLLPAGLLDYADPASDVPFGPTDFPYDTYVNTYRTIGLYLQDQVTIAERIHILAGLRYSRLESTEGFNNVFSPKHSFNRVDPRVGVTLDVTDGVSLFGGYATGSRQSIFFNPGVTPTTPETSQSWEGGLKLALRKAGLSGTIAAFHQTRNNVPLTDPFGVLGTRQIGQQRSKGIEADVIWEPAKSFSLLASYAYTRAQVTKDDLTGNAGQFLSRVPEHSGRIAARYRFLDGALKGFGLGAGMTAASGAYTTLPNTDKTGSYAVFDAQASYETGPFKLSATVTNLTNKLYFQPYLYLNQSVVRPGTPRSAFVTLSVSY</sequence>